<reference evidence="2 3" key="1">
    <citation type="submission" date="2021-11" db="EMBL/GenBank/DDBJ databases">
        <title>Whole genome of Geoglobus acetivorans.</title>
        <authorList>
            <person name="Liu D."/>
        </authorList>
    </citation>
    <scope>NUCLEOTIDE SEQUENCE [LARGE SCALE GENOMIC DNA]</scope>
    <source>
        <strain evidence="2 3">SBH6</strain>
    </source>
</reference>
<accession>A0ABZ3H4B2</accession>
<protein>
    <submittedName>
        <fullName evidence="2">Uncharacterized protein</fullName>
    </submittedName>
</protein>
<dbReference type="GeneID" id="90450007"/>
<sequence>MDEVNKVLQGIARGTGIGFTGTIISMFFSFLSVAVIARFFSRAEYGVFNLALTILSVAVVTAKMLGEIAFTKVL</sequence>
<gene>
    <name evidence="2" type="ORF">LPQ35_09895</name>
</gene>
<keyword evidence="1" id="KW-1133">Transmembrane helix</keyword>
<evidence type="ECO:0000256" key="1">
    <source>
        <dbReference type="SAM" id="Phobius"/>
    </source>
</evidence>
<keyword evidence="1" id="KW-0812">Transmembrane</keyword>
<evidence type="ECO:0000313" key="3">
    <source>
        <dbReference type="Proteomes" id="UP001492541"/>
    </source>
</evidence>
<dbReference type="Proteomes" id="UP001492541">
    <property type="component" value="Chromosome"/>
</dbReference>
<feature type="transmembrane region" description="Helical" evidence="1">
    <location>
        <begin position="16"/>
        <end position="40"/>
    </location>
</feature>
<organism evidence="2 3">
    <name type="scientific">Geoglobus acetivorans</name>
    <dbReference type="NCBI Taxonomy" id="565033"/>
    <lineage>
        <taxon>Archaea</taxon>
        <taxon>Methanobacteriati</taxon>
        <taxon>Methanobacteriota</taxon>
        <taxon>Archaeoglobi</taxon>
        <taxon>Archaeoglobales</taxon>
        <taxon>Archaeoglobaceae</taxon>
        <taxon>Geoglobus</taxon>
    </lineage>
</organism>
<feature type="transmembrane region" description="Helical" evidence="1">
    <location>
        <begin position="47"/>
        <end position="66"/>
    </location>
</feature>
<keyword evidence="1" id="KW-0472">Membrane</keyword>
<proteinExistence type="predicted"/>
<dbReference type="RefSeq" id="WP_193807305.1">
    <property type="nucleotide sequence ID" value="NZ_CP087714.1"/>
</dbReference>
<evidence type="ECO:0000313" key="2">
    <source>
        <dbReference type="EMBL" id="XAT63555.1"/>
    </source>
</evidence>
<dbReference type="EMBL" id="CP087714">
    <property type="protein sequence ID" value="XAT63555.1"/>
    <property type="molecule type" value="Genomic_DNA"/>
</dbReference>
<keyword evidence="3" id="KW-1185">Reference proteome</keyword>
<name>A0ABZ3H4B2_GEOAI</name>